<feature type="region of interest" description="Disordered" evidence="2">
    <location>
        <begin position="45"/>
        <end position="79"/>
    </location>
</feature>
<dbReference type="OrthoDB" id="3919494at2759"/>
<feature type="domain" description="ADF-H" evidence="3">
    <location>
        <begin position="107"/>
        <end position="244"/>
    </location>
</feature>
<sequence length="244" mass="27318">MCLPRNGLRIACQLTLPDRVEAVQLLARDQGAVAQVSARNVQGKDPAGKDILFGQQGKIPRHELDERERGRGKKQRQPQEWKWWSSLNGRWNASSSDRLKPLATLLAVTYLDSSELYSTQSLPHAVQCNAMSTTNHQIDAKTQEIKPSSSSDETYDNLLDLADDLPDSSPRFILLSYPLTLASGRQSVPYVLLYYLPVNCNPNMRMSYAGAVELFRSTAEVNRVLEITEAEDLQGIEEKLKGED</sequence>
<dbReference type="PROSITE" id="PS51263">
    <property type="entry name" value="ADF_H"/>
    <property type="match status" value="1"/>
</dbReference>
<dbReference type="Proteomes" id="UP000094526">
    <property type="component" value="Unassembled WGS sequence"/>
</dbReference>
<dbReference type="PANTHER" id="PTHR11249:SF2">
    <property type="entry name" value="GLIA MATURATION FACTOR"/>
    <property type="match status" value="1"/>
</dbReference>
<gene>
    <name evidence="4" type="ORF">CLCR_06133</name>
</gene>
<dbReference type="GO" id="GO:0003779">
    <property type="term" value="F:actin binding"/>
    <property type="evidence" value="ECO:0007669"/>
    <property type="project" value="InterPro"/>
</dbReference>
<dbReference type="SMART" id="SM00102">
    <property type="entry name" value="ADF"/>
    <property type="match status" value="1"/>
</dbReference>
<dbReference type="EMBL" id="LGRB01000020">
    <property type="protein sequence ID" value="OCT45318.1"/>
    <property type="molecule type" value="Genomic_DNA"/>
</dbReference>
<evidence type="ECO:0000256" key="2">
    <source>
        <dbReference type="SAM" id="MobiDB-lite"/>
    </source>
</evidence>
<keyword evidence="5" id="KW-1185">Reference proteome</keyword>
<dbReference type="VEuPathDB" id="FungiDB:CLCR_06133"/>
<organism evidence="4 5">
    <name type="scientific">Cladophialophora carrionii</name>
    <dbReference type="NCBI Taxonomy" id="86049"/>
    <lineage>
        <taxon>Eukaryota</taxon>
        <taxon>Fungi</taxon>
        <taxon>Dikarya</taxon>
        <taxon>Ascomycota</taxon>
        <taxon>Pezizomycotina</taxon>
        <taxon>Eurotiomycetes</taxon>
        <taxon>Chaetothyriomycetidae</taxon>
        <taxon>Chaetothyriales</taxon>
        <taxon>Herpotrichiellaceae</taxon>
        <taxon>Cladophialophora</taxon>
    </lineage>
</organism>
<protein>
    <recommendedName>
        <fullName evidence="3">ADF-H domain-containing protein</fullName>
    </recommendedName>
</protein>
<dbReference type="GO" id="GO:0071933">
    <property type="term" value="F:Arp2/3 complex binding"/>
    <property type="evidence" value="ECO:0007669"/>
    <property type="project" value="InterPro"/>
</dbReference>
<comment type="caution">
    <text evidence="4">The sequence shown here is derived from an EMBL/GenBank/DDBJ whole genome shotgun (WGS) entry which is preliminary data.</text>
</comment>
<evidence type="ECO:0000313" key="4">
    <source>
        <dbReference type="EMBL" id="OCT45318.1"/>
    </source>
</evidence>
<evidence type="ECO:0000313" key="5">
    <source>
        <dbReference type="Proteomes" id="UP000094526"/>
    </source>
</evidence>
<proteinExistence type="inferred from homology"/>
<dbReference type="AlphaFoldDB" id="A0A1C1CA20"/>
<dbReference type="GO" id="GO:0030479">
    <property type="term" value="C:actin cortical patch"/>
    <property type="evidence" value="ECO:0007669"/>
    <property type="project" value="TreeGrafter"/>
</dbReference>
<dbReference type="InterPro" id="IPR011171">
    <property type="entry name" value="GMF"/>
</dbReference>
<feature type="compositionally biased region" description="Basic and acidic residues" evidence="2">
    <location>
        <begin position="60"/>
        <end position="69"/>
    </location>
</feature>
<evidence type="ECO:0000259" key="3">
    <source>
        <dbReference type="PROSITE" id="PS51263"/>
    </source>
</evidence>
<dbReference type="InterPro" id="IPR002108">
    <property type="entry name" value="ADF-H"/>
</dbReference>
<dbReference type="STRING" id="86049.A0A1C1CA20"/>
<dbReference type="GO" id="GO:0071846">
    <property type="term" value="P:actin filament debranching"/>
    <property type="evidence" value="ECO:0007669"/>
    <property type="project" value="InterPro"/>
</dbReference>
<dbReference type="PANTHER" id="PTHR11249">
    <property type="entry name" value="GLIAL FACTOR NATURATION FACTOR"/>
    <property type="match status" value="1"/>
</dbReference>
<reference evidence="5" key="1">
    <citation type="submission" date="2015-07" db="EMBL/GenBank/DDBJ databases">
        <authorList>
            <person name="Teixeira M.M."/>
            <person name="Souza R.C."/>
            <person name="Almeida L.G."/>
            <person name="Vicente V.A."/>
            <person name="de Hoog S."/>
            <person name="Bocca A.L."/>
            <person name="de Almeida S.R."/>
            <person name="Vasconcelos A.T."/>
            <person name="Felipe M.S."/>
        </authorList>
    </citation>
    <scope>NUCLEOTIDE SEQUENCE [LARGE SCALE GENOMIC DNA]</scope>
    <source>
        <strain evidence="5">KSF</strain>
    </source>
</reference>
<evidence type="ECO:0000256" key="1">
    <source>
        <dbReference type="ARBA" id="ARBA00010055"/>
    </source>
</evidence>
<dbReference type="VEuPathDB" id="FungiDB:G647_07958"/>
<dbReference type="Gene3D" id="3.40.20.10">
    <property type="entry name" value="Severin"/>
    <property type="match status" value="1"/>
</dbReference>
<dbReference type="GO" id="GO:0034316">
    <property type="term" value="P:negative regulation of Arp2/3 complex-mediated actin nucleation"/>
    <property type="evidence" value="ECO:0007669"/>
    <property type="project" value="TreeGrafter"/>
</dbReference>
<dbReference type="InterPro" id="IPR029006">
    <property type="entry name" value="ADF-H/Gelsolin-like_dom_sf"/>
</dbReference>
<accession>A0A1C1CA20</accession>
<comment type="similarity">
    <text evidence="1">Belongs to the actin-binding proteins ADF family. GMF subfamily.</text>
</comment>
<dbReference type="Pfam" id="PF00241">
    <property type="entry name" value="Cofilin_ADF"/>
    <property type="match status" value="1"/>
</dbReference>
<dbReference type="SUPFAM" id="SSF55753">
    <property type="entry name" value="Actin depolymerizing proteins"/>
    <property type="match status" value="1"/>
</dbReference>
<name>A0A1C1CA20_9EURO</name>
<dbReference type="eggNOG" id="KOG1736">
    <property type="taxonomic scope" value="Eukaryota"/>
</dbReference>